<gene>
    <name evidence="14" type="ORF">OCS_03931</name>
</gene>
<evidence type="ECO:0000259" key="13">
    <source>
        <dbReference type="Pfam" id="PF04695"/>
    </source>
</evidence>
<comment type="function">
    <text evidence="10">Component of the PEX13-PEX14 docking complex, a translocon channel that specifically mediates the import of peroxisomal cargo proteins bound to PEX5 receptor. The PEX13-PEX14 docking complex forms a large import pore which can be opened to a diameter of about 9 nm. Mechanistically, PEX5 receptor along with cargo proteins associates with the PEX14 subunit of the PEX13-PEX14 docking complex in the cytosol, leading to the insertion of the receptor into the organelle membrane with the concomitant translocation of the cargo into the peroxisome matrix.</text>
</comment>
<comment type="similarity">
    <text evidence="1 10">Belongs to the peroxin-14 family.</text>
</comment>
<evidence type="ECO:0000256" key="12">
    <source>
        <dbReference type="SAM" id="MobiDB-lite"/>
    </source>
</evidence>
<dbReference type="InterPro" id="IPR036388">
    <property type="entry name" value="WH-like_DNA-bd_sf"/>
</dbReference>
<evidence type="ECO:0000313" key="15">
    <source>
        <dbReference type="Proteomes" id="UP000019374"/>
    </source>
</evidence>
<keyword evidence="3 10" id="KW-0653">Protein transport</keyword>
<proteinExistence type="inferred from homology"/>
<dbReference type="PANTHER" id="PTHR23058:SF0">
    <property type="entry name" value="PEROXISOMAL MEMBRANE PROTEIN PEX14"/>
    <property type="match status" value="1"/>
</dbReference>
<keyword evidence="4" id="KW-0811">Translocation</keyword>
<evidence type="ECO:0000256" key="7">
    <source>
        <dbReference type="ARBA" id="ARBA00029502"/>
    </source>
</evidence>
<keyword evidence="6 10" id="KW-0576">Peroxisome</keyword>
<evidence type="ECO:0000256" key="2">
    <source>
        <dbReference type="ARBA" id="ARBA00022448"/>
    </source>
</evidence>
<sequence length="446" mass="48416">MAIREDVVASAVSWLQCRHMPLSNRNANGLGFDSPQAQFLQDPSVATSSVENKVSFLRSKNLTQAEVDAALARASPAPAPGAQYSPASPPSYHQPYPQYAWQQQQAPPRRDWRDWFIMATVVSGVGYGLYSLGKRYVYPLVAPPTPERLEQDKKSIEEQFDKAFALVEQLSKDTEVLKTAELQRSERLDTALADLEMTMVDLKAANRRREDDAQRIRDEVQALKDAIPKAMDSQKDVTDNRLLEINSELTSLRTLVKQRMSSGSTTGASHPPRAGTPNSSERAGDSGANATAGEAQSSVGRTSRSGGGSGNGMARASIPAWQMAAAASSKATTNGAEEGATAWGGHRSRRGRWLRRRAARRRPTERKRGTAVSSSKRPAAAPSVMPDHMLEGLHSDGNGILSSGETGAHAMATRATMIRLKLVRNQGRTTCRIMQCLRGTPAPGRK</sequence>
<dbReference type="InterPro" id="IPR025655">
    <property type="entry name" value="PEX14"/>
</dbReference>
<dbReference type="PANTHER" id="PTHR23058">
    <property type="entry name" value="PEROXISOMAL MEMBRANE PROTEIN PEX14"/>
    <property type="match status" value="1"/>
</dbReference>
<accession>T5AET4</accession>
<feature type="compositionally biased region" description="Polar residues" evidence="12">
    <location>
        <begin position="258"/>
        <end position="268"/>
    </location>
</feature>
<evidence type="ECO:0000256" key="4">
    <source>
        <dbReference type="ARBA" id="ARBA00023010"/>
    </source>
</evidence>
<name>T5AET4_OPHSC</name>
<evidence type="ECO:0000256" key="9">
    <source>
        <dbReference type="ARBA" id="ARBA00046271"/>
    </source>
</evidence>
<feature type="compositionally biased region" description="Low complexity" evidence="12">
    <location>
        <begin position="312"/>
        <end position="345"/>
    </location>
</feature>
<dbReference type="InterPro" id="IPR006785">
    <property type="entry name" value="Pex14_N"/>
</dbReference>
<evidence type="ECO:0000313" key="14">
    <source>
        <dbReference type="EMBL" id="EQL00348.1"/>
    </source>
</evidence>
<dbReference type="GO" id="GO:0005778">
    <property type="term" value="C:peroxisomal membrane"/>
    <property type="evidence" value="ECO:0007669"/>
    <property type="project" value="UniProtKB-SubCell"/>
</dbReference>
<keyword evidence="2 10" id="KW-0813">Transport</keyword>
<evidence type="ECO:0000256" key="1">
    <source>
        <dbReference type="ARBA" id="ARBA00005443"/>
    </source>
</evidence>
<feature type="compositionally biased region" description="Basic residues" evidence="12">
    <location>
        <begin position="346"/>
        <end position="365"/>
    </location>
</feature>
<dbReference type="HOGENOM" id="CLU_045718_0_0_1"/>
<dbReference type="EMBL" id="KE652838">
    <property type="protein sequence ID" value="EQL00348.1"/>
    <property type="molecule type" value="Genomic_DNA"/>
</dbReference>
<feature type="domain" description="Peroxisome membrane anchor protein Pex14p N-terminal" evidence="13">
    <location>
        <begin position="38"/>
        <end position="73"/>
    </location>
</feature>
<dbReference type="AlphaFoldDB" id="T5AET4"/>
<keyword evidence="11" id="KW-0175">Coiled coil</keyword>
<keyword evidence="5 10" id="KW-0472">Membrane</keyword>
<dbReference type="eggNOG" id="KOG2629">
    <property type="taxonomic scope" value="Eukaryota"/>
</dbReference>
<evidence type="ECO:0000256" key="3">
    <source>
        <dbReference type="ARBA" id="ARBA00022927"/>
    </source>
</evidence>
<dbReference type="GO" id="GO:1990429">
    <property type="term" value="C:peroxisomal importomer complex"/>
    <property type="evidence" value="ECO:0007669"/>
    <property type="project" value="TreeGrafter"/>
</dbReference>
<dbReference type="Proteomes" id="UP000019374">
    <property type="component" value="Unassembled WGS sequence"/>
</dbReference>
<dbReference type="Pfam" id="PF04695">
    <property type="entry name" value="Pex14_N"/>
    <property type="match status" value="1"/>
</dbReference>
<comment type="subcellular location">
    <subcellularLocation>
        <location evidence="9 10">Peroxisome membrane</location>
    </subcellularLocation>
</comment>
<reference evidence="14 15" key="1">
    <citation type="journal article" date="2013" name="Chin. Sci. Bull.">
        <title>Genome survey uncovers the secrets of sex and lifestyle in caterpillar fungus.</title>
        <authorList>
            <person name="Hu X."/>
            <person name="Zhang Y."/>
            <person name="Xiao G."/>
            <person name="Zheng P."/>
            <person name="Xia Y."/>
            <person name="Zhang X."/>
            <person name="St Leger R.J."/>
            <person name="Liu X."/>
            <person name="Wang C."/>
        </authorList>
    </citation>
    <scope>NUCLEOTIDE SEQUENCE [LARGE SCALE GENOMIC DNA]</scope>
    <source>
        <strain evidence="15">Co18 / CGMCC 3.14243</strain>
        <tissue evidence="14">Fruit-body</tissue>
    </source>
</reference>
<dbReference type="OrthoDB" id="5549158at2759"/>
<evidence type="ECO:0000256" key="6">
    <source>
        <dbReference type="ARBA" id="ARBA00023140"/>
    </source>
</evidence>
<protein>
    <recommendedName>
        <fullName evidence="7 10">Peroxisomal membrane protein PEX14</fullName>
    </recommendedName>
    <alternativeName>
        <fullName evidence="8 10">Peroxin-14</fullName>
    </alternativeName>
</protein>
<dbReference type="GO" id="GO:0016560">
    <property type="term" value="P:protein import into peroxisome matrix, docking"/>
    <property type="evidence" value="ECO:0007669"/>
    <property type="project" value="UniProtKB-UniRule"/>
</dbReference>
<evidence type="ECO:0000256" key="8">
    <source>
        <dbReference type="ARBA" id="ARBA00029691"/>
    </source>
</evidence>
<evidence type="ECO:0000256" key="10">
    <source>
        <dbReference type="RuleBase" id="RU367032"/>
    </source>
</evidence>
<evidence type="ECO:0000256" key="5">
    <source>
        <dbReference type="ARBA" id="ARBA00023136"/>
    </source>
</evidence>
<evidence type="ECO:0000256" key="11">
    <source>
        <dbReference type="SAM" id="Coils"/>
    </source>
</evidence>
<feature type="coiled-coil region" evidence="11">
    <location>
        <begin position="192"/>
        <end position="226"/>
    </location>
</feature>
<organism evidence="14 15">
    <name type="scientific">Ophiocordyceps sinensis (strain Co18 / CGMCC 3.14243)</name>
    <name type="common">Yarsagumba caterpillar fungus</name>
    <name type="synonym">Hirsutella sinensis</name>
    <dbReference type="NCBI Taxonomy" id="911162"/>
    <lineage>
        <taxon>Eukaryota</taxon>
        <taxon>Fungi</taxon>
        <taxon>Dikarya</taxon>
        <taxon>Ascomycota</taxon>
        <taxon>Pezizomycotina</taxon>
        <taxon>Sordariomycetes</taxon>
        <taxon>Hypocreomycetidae</taxon>
        <taxon>Hypocreales</taxon>
        <taxon>Ophiocordycipitaceae</taxon>
        <taxon>Ophiocordyceps</taxon>
    </lineage>
</organism>
<dbReference type="Gene3D" id="1.10.10.10">
    <property type="entry name" value="Winged helix-like DNA-binding domain superfamily/Winged helix DNA-binding domain"/>
    <property type="match status" value="1"/>
</dbReference>
<feature type="region of interest" description="Disordered" evidence="12">
    <location>
        <begin position="258"/>
        <end position="383"/>
    </location>
</feature>
<dbReference type="GO" id="GO:0005102">
    <property type="term" value="F:signaling receptor binding"/>
    <property type="evidence" value="ECO:0007669"/>
    <property type="project" value="TreeGrafter"/>
</dbReference>